<name>A0ABP5TNV1_9ACTN</name>
<protein>
    <submittedName>
        <fullName evidence="1">SMI1/KNR4 family protein</fullName>
    </submittedName>
</protein>
<dbReference type="SUPFAM" id="SSF160631">
    <property type="entry name" value="SMI1/KNR4-like"/>
    <property type="match status" value="1"/>
</dbReference>
<evidence type="ECO:0000313" key="1">
    <source>
        <dbReference type="EMBL" id="GAA2357638.1"/>
    </source>
</evidence>
<dbReference type="EMBL" id="BAAASD010000027">
    <property type="protein sequence ID" value="GAA2357638.1"/>
    <property type="molecule type" value="Genomic_DNA"/>
</dbReference>
<proteinExistence type="predicted"/>
<sequence length="316" mass="34641">MNEDELLSALHGLVWPDTGKLECRAAGHAPGHLCLTIGGEASLDALVEQLGDWYGEPRTLVSEGRADSSLRERTGLPLLVPFGEGERVVEMRAWAFGGRWIGCGAVRVGGEARLVVVVAPRTAPAPEELPSDASWLDRLVAVTGWDADRVRADPIRLERMHTGRIRPVDCAAAEARLGTALPSDYKRLVDTFGHGAFDGFLAIHLPADIVKSAEFASGWAKTHGLRSRETHPPFPEPGGLLPWAGTEHETSFYWITEGPDPDAWPVYVTEVGPEAGDRFDMTATEFVFRMLTDPDHPYSIPADFAAHWFMNYNPPR</sequence>
<organism evidence="1 2">
    <name type="scientific">Streptomyces cuspidosporus</name>
    <dbReference type="NCBI Taxonomy" id="66882"/>
    <lineage>
        <taxon>Bacteria</taxon>
        <taxon>Bacillati</taxon>
        <taxon>Actinomycetota</taxon>
        <taxon>Actinomycetes</taxon>
        <taxon>Kitasatosporales</taxon>
        <taxon>Streptomycetaceae</taxon>
        <taxon>Streptomyces</taxon>
    </lineage>
</organism>
<dbReference type="Gene3D" id="3.40.1580.10">
    <property type="entry name" value="SMI1/KNR4-like"/>
    <property type="match status" value="1"/>
</dbReference>
<gene>
    <name evidence="1" type="ORF">GCM10010246_53940</name>
</gene>
<comment type="caution">
    <text evidence="1">The sequence shown here is derived from an EMBL/GenBank/DDBJ whole genome shotgun (WGS) entry which is preliminary data.</text>
</comment>
<evidence type="ECO:0000313" key="2">
    <source>
        <dbReference type="Proteomes" id="UP001500253"/>
    </source>
</evidence>
<accession>A0ABP5TNV1</accession>
<dbReference type="InterPro" id="IPR037883">
    <property type="entry name" value="Knr4/Smi1-like_sf"/>
</dbReference>
<keyword evidence="2" id="KW-1185">Reference proteome</keyword>
<dbReference type="Proteomes" id="UP001500253">
    <property type="component" value="Unassembled WGS sequence"/>
</dbReference>
<dbReference type="RefSeq" id="WP_346176971.1">
    <property type="nucleotide sequence ID" value="NZ_BAAASD010000027.1"/>
</dbReference>
<reference evidence="2" key="1">
    <citation type="journal article" date="2019" name="Int. J. Syst. Evol. Microbiol.">
        <title>The Global Catalogue of Microorganisms (GCM) 10K type strain sequencing project: providing services to taxonomists for standard genome sequencing and annotation.</title>
        <authorList>
            <consortium name="The Broad Institute Genomics Platform"/>
            <consortium name="The Broad Institute Genome Sequencing Center for Infectious Disease"/>
            <person name="Wu L."/>
            <person name="Ma J."/>
        </authorList>
    </citation>
    <scope>NUCLEOTIDE SEQUENCE [LARGE SCALE GENOMIC DNA]</scope>
    <source>
        <strain evidence="2">JCM 4316</strain>
    </source>
</reference>